<dbReference type="PANTHER" id="PTHR12537">
    <property type="entry name" value="RNA BINDING PROTEIN PUMILIO-RELATED"/>
    <property type="match status" value="1"/>
</dbReference>
<dbReference type="PROSITE" id="PS50302">
    <property type="entry name" value="PUM"/>
    <property type="match status" value="5"/>
</dbReference>
<dbReference type="InterPro" id="IPR033133">
    <property type="entry name" value="PUM-HD"/>
</dbReference>
<reference evidence="4" key="2">
    <citation type="journal article" date="2007" name="Science">
        <title>Draft genome sequence of the sexually transmitted pathogen Trichomonas vaginalis.</title>
        <authorList>
            <person name="Carlton J.M."/>
            <person name="Hirt R.P."/>
            <person name="Silva J.C."/>
            <person name="Delcher A.L."/>
            <person name="Schatz M."/>
            <person name="Zhao Q."/>
            <person name="Wortman J.R."/>
            <person name="Bidwell S.L."/>
            <person name="Alsmark U.C.M."/>
            <person name="Besteiro S."/>
            <person name="Sicheritz-Ponten T."/>
            <person name="Noel C.J."/>
            <person name="Dacks J.B."/>
            <person name="Foster P.G."/>
            <person name="Simillion C."/>
            <person name="Van de Peer Y."/>
            <person name="Miranda-Saavedra D."/>
            <person name="Barton G.J."/>
            <person name="Westrop G.D."/>
            <person name="Mueller S."/>
            <person name="Dessi D."/>
            <person name="Fiori P.L."/>
            <person name="Ren Q."/>
            <person name="Paulsen I."/>
            <person name="Zhang H."/>
            <person name="Bastida-Corcuera F.D."/>
            <person name="Simoes-Barbosa A."/>
            <person name="Brown M.T."/>
            <person name="Hayes R.D."/>
            <person name="Mukherjee M."/>
            <person name="Okumura C.Y."/>
            <person name="Schneider R."/>
            <person name="Smith A.J."/>
            <person name="Vanacova S."/>
            <person name="Villalvazo M."/>
            <person name="Haas B.J."/>
            <person name="Pertea M."/>
            <person name="Feldblyum T.V."/>
            <person name="Utterback T.R."/>
            <person name="Shu C.L."/>
            <person name="Osoegawa K."/>
            <person name="de Jong P.J."/>
            <person name="Hrdy I."/>
            <person name="Horvathova L."/>
            <person name="Zubacova Z."/>
            <person name="Dolezal P."/>
            <person name="Malik S.B."/>
            <person name="Logsdon J.M. Jr."/>
            <person name="Henze K."/>
            <person name="Gupta A."/>
            <person name="Wang C.C."/>
            <person name="Dunne R.L."/>
            <person name="Upcroft J.A."/>
            <person name="Upcroft P."/>
            <person name="White O."/>
            <person name="Salzberg S.L."/>
            <person name="Tang P."/>
            <person name="Chiu C.-H."/>
            <person name="Lee Y.-S."/>
            <person name="Embley T.M."/>
            <person name="Coombs G.H."/>
            <person name="Mottram J.C."/>
            <person name="Tachezy J."/>
            <person name="Fraser-Liggett C.M."/>
            <person name="Johnson P.J."/>
        </authorList>
    </citation>
    <scope>NUCLEOTIDE SEQUENCE [LARGE SCALE GENOMIC DNA]</scope>
    <source>
        <strain evidence="4">G3</strain>
    </source>
</reference>
<dbReference type="OMA" id="NGARCIQ"/>
<feature type="repeat" description="Pumilio" evidence="2">
    <location>
        <begin position="299"/>
        <end position="334"/>
    </location>
</feature>
<dbReference type="GO" id="GO:0005737">
    <property type="term" value="C:cytoplasm"/>
    <property type="evidence" value="ECO:0000318"/>
    <property type="project" value="GO_Central"/>
</dbReference>
<evidence type="ECO:0000313" key="4">
    <source>
        <dbReference type="EMBL" id="EAY06584.1"/>
    </source>
</evidence>
<dbReference type="EMBL" id="DS113420">
    <property type="protein sequence ID" value="EAY06584.1"/>
    <property type="molecule type" value="Genomic_DNA"/>
</dbReference>
<dbReference type="SMART" id="SM00025">
    <property type="entry name" value="Pumilio"/>
    <property type="match status" value="7"/>
</dbReference>
<dbReference type="Proteomes" id="UP000001542">
    <property type="component" value="Unassembled WGS sequence"/>
</dbReference>
<keyword evidence="5" id="KW-1185">Reference proteome</keyword>
<feature type="repeat" description="Pumilio" evidence="2">
    <location>
        <begin position="263"/>
        <end position="298"/>
    </location>
</feature>
<dbReference type="InParanoid" id="A2ELA7"/>
<dbReference type="eggNOG" id="KOG1488">
    <property type="taxonomic scope" value="Eukaryota"/>
</dbReference>
<dbReference type="VEuPathDB" id="TrichDB:TVAG_069540"/>
<dbReference type="InterPro" id="IPR011989">
    <property type="entry name" value="ARM-like"/>
</dbReference>
<feature type="repeat" description="Pumilio" evidence="2">
    <location>
        <begin position="119"/>
        <end position="154"/>
    </location>
</feature>
<dbReference type="GO" id="GO:0010608">
    <property type="term" value="P:post-transcriptional regulation of gene expression"/>
    <property type="evidence" value="ECO:0000318"/>
    <property type="project" value="GO_Central"/>
</dbReference>
<feature type="repeat" description="Pumilio" evidence="2">
    <location>
        <begin position="227"/>
        <end position="262"/>
    </location>
</feature>
<evidence type="ECO:0000256" key="2">
    <source>
        <dbReference type="PROSITE-ProRule" id="PRU00317"/>
    </source>
</evidence>
<dbReference type="InterPro" id="IPR016024">
    <property type="entry name" value="ARM-type_fold"/>
</dbReference>
<dbReference type="GO" id="GO:0003729">
    <property type="term" value="F:mRNA binding"/>
    <property type="evidence" value="ECO:0000318"/>
    <property type="project" value="GO_Central"/>
</dbReference>
<proteinExistence type="predicted"/>
<gene>
    <name evidence="4" type="ORF">TVAG_069540</name>
</gene>
<evidence type="ECO:0000259" key="3">
    <source>
        <dbReference type="PROSITE" id="PS50303"/>
    </source>
</evidence>
<dbReference type="PROSITE" id="PS50303">
    <property type="entry name" value="PUM_HD"/>
    <property type="match status" value="1"/>
</dbReference>
<dbReference type="SUPFAM" id="SSF48371">
    <property type="entry name" value="ARM repeat"/>
    <property type="match status" value="1"/>
</dbReference>
<sequence length="407" mass="46551">MRALNGDRPSIPRALSPSIMHGQGHRQYAAGLDTVRTGFSNLITLSLWNEATGENLTSDELYQVLEQVIPPHEGSAAVKNQMAHLQQYVIMSKDPNKSRNLQKRMQECPQSERNMIFNALSPYLNELVYDQSANFVIQKLCEGATPEQQKIMLDFFLTDINNIVDHSIACRVLQRFIECSTEMKNVDTLFKALLPNLMSLCFSQNGNHIVQRFVVALPDRLNTIIESILPNVIPLAIDNCGCRIVQRLFEQYKINQLSLIVNEVMKHSVDLATNQYGNYVVQYILSSGQTEYVSALLKSFKGKFYSFSIHKFASNVIEKCIRGASDQEREDIFDEIIGTSGNFNHPRILSMVEDQFGNYVIQRIIEFGTPEQQTAVFEVVYDNYDRLYSLQYARHVLQRLQHLGFEF</sequence>
<name>A2ELA7_TRIV3</name>
<dbReference type="Pfam" id="PF00806">
    <property type="entry name" value="PUF"/>
    <property type="match status" value="8"/>
</dbReference>
<feature type="repeat" description="Pumilio" evidence="2">
    <location>
        <begin position="342"/>
        <end position="378"/>
    </location>
</feature>
<dbReference type="InterPro" id="IPR001313">
    <property type="entry name" value="Pumilio_RNA-bd_rpt"/>
</dbReference>
<dbReference type="VEuPathDB" id="TrichDB:TVAGG3_0347710"/>
<reference evidence="4" key="1">
    <citation type="submission" date="2006-10" db="EMBL/GenBank/DDBJ databases">
        <authorList>
            <person name="Amadeo P."/>
            <person name="Zhao Q."/>
            <person name="Wortman J."/>
            <person name="Fraser-Liggett C."/>
            <person name="Carlton J."/>
        </authorList>
    </citation>
    <scope>NUCLEOTIDE SEQUENCE</scope>
    <source>
        <strain evidence="4">G3</strain>
    </source>
</reference>
<dbReference type="STRING" id="5722.A2ELA7"/>
<evidence type="ECO:0000256" key="1">
    <source>
        <dbReference type="ARBA" id="ARBA00022737"/>
    </source>
</evidence>
<protein>
    <submittedName>
        <fullName evidence="4">Pumilio-family RNA binding repeat containing protein</fullName>
    </submittedName>
</protein>
<dbReference type="Gene3D" id="1.25.10.10">
    <property type="entry name" value="Leucine-rich Repeat Variant"/>
    <property type="match status" value="1"/>
</dbReference>
<evidence type="ECO:0000313" key="5">
    <source>
        <dbReference type="Proteomes" id="UP000001542"/>
    </source>
</evidence>
<organism evidence="4 5">
    <name type="scientific">Trichomonas vaginalis (strain ATCC PRA-98 / G3)</name>
    <dbReference type="NCBI Taxonomy" id="412133"/>
    <lineage>
        <taxon>Eukaryota</taxon>
        <taxon>Metamonada</taxon>
        <taxon>Parabasalia</taxon>
        <taxon>Trichomonadida</taxon>
        <taxon>Trichomonadidae</taxon>
        <taxon>Trichomonas</taxon>
    </lineage>
</organism>
<dbReference type="OrthoDB" id="668540at2759"/>
<feature type="domain" description="PUM-HD" evidence="3">
    <location>
        <begin position="57"/>
        <end position="404"/>
    </location>
</feature>
<keyword evidence="1" id="KW-0677">Repeat</keyword>
<accession>A2ELA7</accession>
<dbReference type="PANTHER" id="PTHR12537:SF12">
    <property type="entry name" value="MATERNAL PROTEIN PUMILIO"/>
    <property type="match status" value="1"/>
</dbReference>
<dbReference type="SMR" id="A2ELA7"/>
<dbReference type="AlphaFoldDB" id="A2ELA7"/>
<dbReference type="FunCoup" id="A2ELA7">
    <property type="interactions" value="284"/>
</dbReference>